<name>A0A5B0NSB4_PUCGR</name>
<protein>
    <submittedName>
        <fullName evidence="2">Uncharacterized protein</fullName>
    </submittedName>
</protein>
<feature type="region of interest" description="Disordered" evidence="1">
    <location>
        <begin position="1"/>
        <end position="23"/>
    </location>
</feature>
<dbReference type="EMBL" id="VSWC01000092">
    <property type="protein sequence ID" value="KAA1091506.1"/>
    <property type="molecule type" value="Genomic_DNA"/>
</dbReference>
<dbReference type="AlphaFoldDB" id="A0A5B0NSB4"/>
<feature type="region of interest" description="Disordered" evidence="1">
    <location>
        <begin position="55"/>
        <end position="77"/>
    </location>
</feature>
<accession>A0A5B0NSB4</accession>
<reference evidence="2 3" key="1">
    <citation type="submission" date="2019-05" db="EMBL/GenBank/DDBJ databases">
        <title>Emergence of the Ug99 lineage of the wheat stem rust pathogen through somatic hybridization.</title>
        <authorList>
            <person name="Li F."/>
            <person name="Upadhyaya N.M."/>
            <person name="Sperschneider J."/>
            <person name="Matny O."/>
            <person name="Nguyen-Phuc H."/>
            <person name="Mago R."/>
            <person name="Raley C."/>
            <person name="Miller M.E."/>
            <person name="Silverstein K.A.T."/>
            <person name="Henningsen E."/>
            <person name="Hirsch C.D."/>
            <person name="Visser B."/>
            <person name="Pretorius Z.A."/>
            <person name="Steffenson B.J."/>
            <person name="Schwessinger B."/>
            <person name="Dodds P.N."/>
            <person name="Figueroa M."/>
        </authorList>
    </citation>
    <scope>NUCLEOTIDE SEQUENCE [LARGE SCALE GENOMIC DNA]</scope>
    <source>
        <strain evidence="2">21-0</strain>
    </source>
</reference>
<organism evidence="2 3">
    <name type="scientific">Puccinia graminis f. sp. tritici</name>
    <dbReference type="NCBI Taxonomy" id="56615"/>
    <lineage>
        <taxon>Eukaryota</taxon>
        <taxon>Fungi</taxon>
        <taxon>Dikarya</taxon>
        <taxon>Basidiomycota</taxon>
        <taxon>Pucciniomycotina</taxon>
        <taxon>Pucciniomycetes</taxon>
        <taxon>Pucciniales</taxon>
        <taxon>Pucciniaceae</taxon>
        <taxon>Puccinia</taxon>
    </lineage>
</organism>
<gene>
    <name evidence="2" type="ORF">PGT21_034964</name>
</gene>
<feature type="compositionally biased region" description="Basic and acidic residues" evidence="1">
    <location>
        <begin position="8"/>
        <end position="21"/>
    </location>
</feature>
<dbReference type="Proteomes" id="UP000324748">
    <property type="component" value="Unassembled WGS sequence"/>
</dbReference>
<keyword evidence="3" id="KW-1185">Reference proteome</keyword>
<evidence type="ECO:0000256" key="1">
    <source>
        <dbReference type="SAM" id="MobiDB-lite"/>
    </source>
</evidence>
<sequence length="77" mass="8413">MAPFDQSAESRRAAGLPERKKIAGPCVPDGLRRLLDAQNANGHWSAQFRHASARANPGLLISVRKREKEPGPGQTRL</sequence>
<evidence type="ECO:0000313" key="2">
    <source>
        <dbReference type="EMBL" id="KAA1091506.1"/>
    </source>
</evidence>
<proteinExistence type="predicted"/>
<evidence type="ECO:0000313" key="3">
    <source>
        <dbReference type="Proteomes" id="UP000324748"/>
    </source>
</evidence>
<comment type="caution">
    <text evidence="2">The sequence shown here is derived from an EMBL/GenBank/DDBJ whole genome shotgun (WGS) entry which is preliminary data.</text>
</comment>